<protein>
    <submittedName>
        <fullName evidence="1">Uncharacterized protein</fullName>
    </submittedName>
</protein>
<accession>A0A930L1D1</accession>
<evidence type="ECO:0000313" key="2">
    <source>
        <dbReference type="Proteomes" id="UP000770330"/>
    </source>
</evidence>
<organism evidence="1 2">
    <name type="scientific">Rothia mucilaginosa</name>
    <dbReference type="NCBI Taxonomy" id="43675"/>
    <lineage>
        <taxon>Bacteria</taxon>
        <taxon>Bacillati</taxon>
        <taxon>Actinomycetota</taxon>
        <taxon>Actinomycetes</taxon>
        <taxon>Micrococcales</taxon>
        <taxon>Micrococcaceae</taxon>
        <taxon>Rothia</taxon>
    </lineage>
</organism>
<dbReference type="AlphaFoldDB" id="A0A930L1D1"/>
<comment type="caution">
    <text evidence="1">The sequence shown here is derived from an EMBL/GenBank/DDBJ whole genome shotgun (WGS) entry which is preliminary data.</text>
</comment>
<dbReference type="Proteomes" id="UP000770330">
    <property type="component" value="Unassembled WGS sequence"/>
</dbReference>
<proteinExistence type="predicted"/>
<sequence>MSLPLAVMGGSLAKSFVLSRVYDVEKYRGLFCSVHNALYGWDRDGKAIYYGSSVPLYEDTIDRHMALDHGVPLKVRNMILEVRKKEALRVVFREATGKSICAPAEIAEYLINQVKAQQKRK</sequence>
<reference evidence="1" key="1">
    <citation type="submission" date="2020-04" db="EMBL/GenBank/DDBJ databases">
        <title>Deep metagenomics examines the oral microbiome during advanced dental caries in children, revealing novel taxa and co-occurrences with host molecules.</title>
        <authorList>
            <person name="Baker J.L."/>
            <person name="Morton J.T."/>
            <person name="Dinis M."/>
            <person name="Alvarez R."/>
            <person name="Tran N.C."/>
            <person name="Knight R."/>
            <person name="Edlund A."/>
        </authorList>
    </citation>
    <scope>NUCLEOTIDE SEQUENCE</scope>
    <source>
        <strain evidence="1">JCVI_39_bin.18</strain>
    </source>
</reference>
<dbReference type="RefSeq" id="WP_303945848.1">
    <property type="nucleotide sequence ID" value="NZ_JABZXO010000036.1"/>
</dbReference>
<dbReference type="EMBL" id="JABZXO010000036">
    <property type="protein sequence ID" value="MBF1658144.1"/>
    <property type="molecule type" value="Genomic_DNA"/>
</dbReference>
<name>A0A930L1D1_9MICC</name>
<gene>
    <name evidence="1" type="ORF">HXO61_09490</name>
</gene>
<evidence type="ECO:0000313" key="1">
    <source>
        <dbReference type="EMBL" id="MBF1658144.1"/>
    </source>
</evidence>